<dbReference type="InterPro" id="IPR003488">
    <property type="entry name" value="DprA"/>
</dbReference>
<dbReference type="GO" id="GO:0009294">
    <property type="term" value="P:DNA-mediated transformation"/>
    <property type="evidence" value="ECO:0007669"/>
    <property type="project" value="InterPro"/>
</dbReference>
<dbReference type="Gene3D" id="1.10.10.10">
    <property type="entry name" value="Winged helix-like DNA-binding domain superfamily/Winged helix DNA-binding domain"/>
    <property type="match status" value="1"/>
</dbReference>
<dbReference type="Pfam" id="PF17782">
    <property type="entry name" value="WHD_DprA"/>
    <property type="match status" value="1"/>
</dbReference>
<feature type="domain" description="Smf/DprA SLOG" evidence="2">
    <location>
        <begin position="1"/>
        <end position="123"/>
    </location>
</feature>
<protein>
    <submittedName>
        <fullName evidence="4">Uncharacterized protein</fullName>
    </submittedName>
</protein>
<dbReference type="Pfam" id="PF02481">
    <property type="entry name" value="DNA_processg_A"/>
    <property type="match status" value="1"/>
</dbReference>
<dbReference type="InterPro" id="IPR036388">
    <property type="entry name" value="WH-like_DNA-bd_sf"/>
</dbReference>
<dbReference type="InterPro" id="IPR041614">
    <property type="entry name" value="DprA_WH"/>
</dbReference>
<dbReference type="PANTHER" id="PTHR43022:SF1">
    <property type="entry name" value="PROTEIN SMF"/>
    <property type="match status" value="1"/>
</dbReference>
<evidence type="ECO:0000313" key="4">
    <source>
        <dbReference type="EMBL" id="GAI42940.1"/>
    </source>
</evidence>
<evidence type="ECO:0000256" key="1">
    <source>
        <dbReference type="ARBA" id="ARBA00006525"/>
    </source>
</evidence>
<dbReference type="InterPro" id="IPR057666">
    <property type="entry name" value="DrpA_SLOG"/>
</dbReference>
<name>X1PV14_9ZZZZ</name>
<comment type="similarity">
    <text evidence="1">Belongs to the DprA/Smf family.</text>
</comment>
<dbReference type="Gene3D" id="3.40.50.450">
    <property type="match status" value="1"/>
</dbReference>
<feature type="domain" description="DprA winged helix" evidence="3">
    <location>
        <begin position="145"/>
        <end position="194"/>
    </location>
</feature>
<dbReference type="AlphaFoldDB" id="X1PV14"/>
<evidence type="ECO:0000259" key="3">
    <source>
        <dbReference type="Pfam" id="PF17782"/>
    </source>
</evidence>
<gene>
    <name evidence="4" type="ORF">S06H3_44855</name>
</gene>
<organism evidence="4">
    <name type="scientific">marine sediment metagenome</name>
    <dbReference type="NCBI Taxonomy" id="412755"/>
    <lineage>
        <taxon>unclassified sequences</taxon>
        <taxon>metagenomes</taxon>
        <taxon>ecological metagenomes</taxon>
    </lineage>
</organism>
<dbReference type="EMBL" id="BARV01027938">
    <property type="protein sequence ID" value="GAI42940.1"/>
    <property type="molecule type" value="Genomic_DNA"/>
</dbReference>
<dbReference type="SUPFAM" id="SSF102405">
    <property type="entry name" value="MCP/YpsA-like"/>
    <property type="match status" value="1"/>
</dbReference>
<sequence length="199" mass="21852">GGRTMAVLGCGVDIVYPPENRGLMEEIIKKGAVISEFSLGEEPEAPHFPQRNRIISGLSKGVLVVEAPLKSGALITANFALDQGRDVFAVPGNINNPNSHGTNGLIKEGAKLVESVEDVLEELNFSELAQLKKEKIKDKNLSLFPEEKEIFNLLKEEPSHIDLLVELSRFPASKVGELLMRLQIKSLVRELPGKLFCKI</sequence>
<accession>X1PV14</accession>
<reference evidence="4" key="1">
    <citation type="journal article" date="2014" name="Front. Microbiol.">
        <title>High frequency of phylogenetically diverse reductive dehalogenase-homologous genes in deep subseafloor sedimentary metagenomes.</title>
        <authorList>
            <person name="Kawai M."/>
            <person name="Futagami T."/>
            <person name="Toyoda A."/>
            <person name="Takaki Y."/>
            <person name="Nishi S."/>
            <person name="Hori S."/>
            <person name="Arai W."/>
            <person name="Tsubouchi T."/>
            <person name="Morono Y."/>
            <person name="Uchiyama I."/>
            <person name="Ito T."/>
            <person name="Fujiyama A."/>
            <person name="Inagaki F."/>
            <person name="Takami H."/>
        </authorList>
    </citation>
    <scope>NUCLEOTIDE SEQUENCE</scope>
    <source>
        <strain evidence="4">Expedition CK06-06</strain>
    </source>
</reference>
<feature type="non-terminal residue" evidence="4">
    <location>
        <position position="1"/>
    </location>
</feature>
<proteinExistence type="inferred from homology"/>
<comment type="caution">
    <text evidence="4">The sequence shown here is derived from an EMBL/GenBank/DDBJ whole genome shotgun (WGS) entry which is preliminary data.</text>
</comment>
<dbReference type="PANTHER" id="PTHR43022">
    <property type="entry name" value="PROTEIN SMF"/>
    <property type="match status" value="1"/>
</dbReference>
<evidence type="ECO:0000259" key="2">
    <source>
        <dbReference type="Pfam" id="PF02481"/>
    </source>
</evidence>